<dbReference type="SMART" id="SM00347">
    <property type="entry name" value="HTH_MARR"/>
    <property type="match status" value="1"/>
</dbReference>
<reference evidence="5 6" key="1">
    <citation type="submission" date="2017-05" db="EMBL/GenBank/DDBJ databases">
        <title>Comparative genomic and metabolic analysis of manganese-oxidizing mechanisms in Celeribater manganoxidans DY25T: its adaption to the environment of polymetallic nodule.</title>
        <authorList>
            <person name="Wang X."/>
        </authorList>
    </citation>
    <scope>NUCLEOTIDE SEQUENCE [LARGE SCALE GENOMIC DNA]</scope>
    <source>
        <strain evidence="5 6">DY25</strain>
        <plasmid evidence="6">pdy25-a</plasmid>
    </source>
</reference>
<dbReference type="Gene3D" id="1.10.10.10">
    <property type="entry name" value="Winged helix-like DNA-binding domain superfamily/Winged helix DNA-binding domain"/>
    <property type="match status" value="1"/>
</dbReference>
<accession>A0A291M3M2</accession>
<evidence type="ECO:0000313" key="6">
    <source>
        <dbReference type="Proteomes" id="UP000219050"/>
    </source>
</evidence>
<evidence type="ECO:0000259" key="4">
    <source>
        <dbReference type="PROSITE" id="PS50995"/>
    </source>
</evidence>
<dbReference type="Proteomes" id="UP000219050">
    <property type="component" value="Plasmid pDY25-A"/>
</dbReference>
<proteinExistence type="predicted"/>
<dbReference type="OrthoDB" id="8452803at2"/>
<dbReference type="GO" id="GO:0003677">
    <property type="term" value="F:DNA binding"/>
    <property type="evidence" value="ECO:0007669"/>
    <property type="project" value="UniProtKB-KW"/>
</dbReference>
<organism evidence="5 6">
    <name type="scientific">Pacificitalea manganoxidans</name>
    <dbReference type="NCBI Taxonomy" id="1411902"/>
    <lineage>
        <taxon>Bacteria</taxon>
        <taxon>Pseudomonadati</taxon>
        <taxon>Pseudomonadota</taxon>
        <taxon>Alphaproteobacteria</taxon>
        <taxon>Rhodobacterales</taxon>
        <taxon>Paracoccaceae</taxon>
        <taxon>Pacificitalea</taxon>
    </lineage>
</organism>
<gene>
    <name evidence="5" type="ORF">CBW24_15650</name>
</gene>
<keyword evidence="3" id="KW-0804">Transcription</keyword>
<dbReference type="SUPFAM" id="SSF46785">
    <property type="entry name" value="Winged helix' DNA-binding domain"/>
    <property type="match status" value="1"/>
</dbReference>
<evidence type="ECO:0000256" key="1">
    <source>
        <dbReference type="ARBA" id="ARBA00023015"/>
    </source>
</evidence>
<dbReference type="AlphaFoldDB" id="A0A291M3M2"/>
<dbReference type="InterPro" id="IPR036388">
    <property type="entry name" value="WH-like_DNA-bd_sf"/>
</dbReference>
<dbReference type="RefSeq" id="WP_088664244.1">
    <property type="nucleotide sequence ID" value="NZ_CP021405.1"/>
</dbReference>
<dbReference type="EMBL" id="CP021405">
    <property type="protein sequence ID" value="ATI43583.1"/>
    <property type="molecule type" value="Genomic_DNA"/>
</dbReference>
<dbReference type="PANTHER" id="PTHR42756:SF1">
    <property type="entry name" value="TRANSCRIPTIONAL REPRESSOR OF EMRAB OPERON"/>
    <property type="match status" value="1"/>
</dbReference>
<evidence type="ECO:0000256" key="3">
    <source>
        <dbReference type="ARBA" id="ARBA00023163"/>
    </source>
</evidence>
<sequence>MTVQAEFLTTLGRLTRGIRKRFDARAKSEELTYSRAQALLNVAQQEGRTQTQIAEELAIETPTLNRTLDALEKADLIERRTAAQDRRLRHVFLTAYARRRADKILSFTEDLRDELFRDIPQAELEQALAVLARVLDNLDQMEEEPDPLRRRARDEG</sequence>
<dbReference type="PROSITE" id="PS50995">
    <property type="entry name" value="HTH_MARR_2"/>
    <property type="match status" value="1"/>
</dbReference>
<dbReference type="PRINTS" id="PR00598">
    <property type="entry name" value="HTHMARR"/>
</dbReference>
<dbReference type="PANTHER" id="PTHR42756">
    <property type="entry name" value="TRANSCRIPTIONAL REGULATOR, MARR"/>
    <property type="match status" value="1"/>
</dbReference>
<protein>
    <recommendedName>
        <fullName evidence="4">HTH marR-type domain-containing protein</fullName>
    </recommendedName>
</protein>
<evidence type="ECO:0000256" key="2">
    <source>
        <dbReference type="ARBA" id="ARBA00023125"/>
    </source>
</evidence>
<dbReference type="InterPro" id="IPR036390">
    <property type="entry name" value="WH_DNA-bd_sf"/>
</dbReference>
<evidence type="ECO:0000313" key="5">
    <source>
        <dbReference type="EMBL" id="ATI43583.1"/>
    </source>
</evidence>
<dbReference type="InterPro" id="IPR000835">
    <property type="entry name" value="HTH_MarR-typ"/>
</dbReference>
<keyword evidence="2" id="KW-0238">DNA-binding</keyword>
<name>A0A291M3M2_9RHOB</name>
<keyword evidence="1" id="KW-0805">Transcription regulation</keyword>
<geneLocation type="plasmid" evidence="6">
    <name>pdy25-a</name>
</geneLocation>
<dbReference type="KEGG" id="cmag:CBW24_15650"/>
<dbReference type="Pfam" id="PF12802">
    <property type="entry name" value="MarR_2"/>
    <property type="match status" value="1"/>
</dbReference>
<dbReference type="GO" id="GO:0003700">
    <property type="term" value="F:DNA-binding transcription factor activity"/>
    <property type="evidence" value="ECO:0007669"/>
    <property type="project" value="InterPro"/>
</dbReference>
<feature type="domain" description="HTH marR-type" evidence="4">
    <location>
        <begin position="4"/>
        <end position="136"/>
    </location>
</feature>
<keyword evidence="5" id="KW-0614">Plasmid</keyword>
<keyword evidence="6" id="KW-1185">Reference proteome</keyword>